<dbReference type="Proteomes" id="UP000824193">
    <property type="component" value="Unassembled WGS sequence"/>
</dbReference>
<dbReference type="SUPFAM" id="SSF47413">
    <property type="entry name" value="lambda repressor-like DNA-binding domains"/>
    <property type="match status" value="1"/>
</dbReference>
<dbReference type="EMBL" id="DXFW01000039">
    <property type="protein sequence ID" value="HIX06739.1"/>
    <property type="molecule type" value="Genomic_DNA"/>
</dbReference>
<evidence type="ECO:0000259" key="2">
    <source>
        <dbReference type="PROSITE" id="PS50943"/>
    </source>
</evidence>
<feature type="domain" description="HTH cro/C1-type" evidence="2">
    <location>
        <begin position="5"/>
        <end position="59"/>
    </location>
</feature>
<dbReference type="InterPro" id="IPR010982">
    <property type="entry name" value="Lambda_DNA-bd_dom_sf"/>
</dbReference>
<reference evidence="3" key="1">
    <citation type="journal article" date="2021" name="PeerJ">
        <title>Extensive microbial diversity within the chicken gut microbiome revealed by metagenomics and culture.</title>
        <authorList>
            <person name="Gilroy R."/>
            <person name="Ravi A."/>
            <person name="Getino M."/>
            <person name="Pursley I."/>
            <person name="Horton D.L."/>
            <person name="Alikhan N.F."/>
            <person name="Baker D."/>
            <person name="Gharbi K."/>
            <person name="Hall N."/>
            <person name="Watson M."/>
            <person name="Adriaenssens E.M."/>
            <person name="Foster-Nyarko E."/>
            <person name="Jarju S."/>
            <person name="Secka A."/>
            <person name="Antonio M."/>
            <person name="Oren A."/>
            <person name="Chaudhuri R.R."/>
            <person name="La Ragione R."/>
            <person name="Hildebrand F."/>
            <person name="Pallen M.J."/>
        </authorList>
    </citation>
    <scope>NUCLEOTIDE SEQUENCE</scope>
    <source>
        <strain evidence="3">2239</strain>
    </source>
</reference>
<dbReference type="SMART" id="SM00530">
    <property type="entry name" value="HTH_XRE"/>
    <property type="match status" value="1"/>
</dbReference>
<dbReference type="GO" id="GO:0003677">
    <property type="term" value="F:DNA binding"/>
    <property type="evidence" value="ECO:0007669"/>
    <property type="project" value="UniProtKB-KW"/>
</dbReference>
<accession>A0A9D1V649</accession>
<evidence type="ECO:0000313" key="4">
    <source>
        <dbReference type="Proteomes" id="UP000824193"/>
    </source>
</evidence>
<dbReference type="CDD" id="cd00093">
    <property type="entry name" value="HTH_XRE"/>
    <property type="match status" value="1"/>
</dbReference>
<comment type="caution">
    <text evidence="3">The sequence shown here is derived from an EMBL/GenBank/DDBJ whole genome shotgun (WGS) entry which is preliminary data.</text>
</comment>
<evidence type="ECO:0000313" key="3">
    <source>
        <dbReference type="EMBL" id="HIX06739.1"/>
    </source>
</evidence>
<organism evidence="3 4">
    <name type="scientific">Candidatus Allofournierella pullicola</name>
    <dbReference type="NCBI Taxonomy" id="2838596"/>
    <lineage>
        <taxon>Bacteria</taxon>
        <taxon>Bacillati</taxon>
        <taxon>Bacillota</taxon>
        <taxon>Clostridia</taxon>
        <taxon>Eubacteriales</taxon>
        <taxon>Oscillospiraceae</taxon>
        <taxon>Allofournierella</taxon>
    </lineage>
</organism>
<sequence length="92" mass="10078">MAERIKFLREKLELTQAEIARRLGISRAGVNAWEMGLSVPSTQYVVELAKIFGVSTDYLLGMGKTAMVSVEGLSEKQVAAVVNVIECFRTGN</sequence>
<dbReference type="Pfam" id="PF01381">
    <property type="entry name" value="HTH_3"/>
    <property type="match status" value="1"/>
</dbReference>
<dbReference type="PROSITE" id="PS50943">
    <property type="entry name" value="HTH_CROC1"/>
    <property type="match status" value="1"/>
</dbReference>
<evidence type="ECO:0000256" key="1">
    <source>
        <dbReference type="ARBA" id="ARBA00023125"/>
    </source>
</evidence>
<name>A0A9D1V649_9FIRM</name>
<keyword evidence="1" id="KW-0238">DNA-binding</keyword>
<reference evidence="3" key="2">
    <citation type="submission" date="2021-04" db="EMBL/GenBank/DDBJ databases">
        <authorList>
            <person name="Gilroy R."/>
        </authorList>
    </citation>
    <scope>NUCLEOTIDE SEQUENCE</scope>
    <source>
        <strain evidence="3">2239</strain>
    </source>
</reference>
<dbReference type="InterPro" id="IPR001387">
    <property type="entry name" value="Cro/C1-type_HTH"/>
</dbReference>
<dbReference type="AlphaFoldDB" id="A0A9D1V649"/>
<protein>
    <submittedName>
        <fullName evidence="3">Helix-turn-helix domain-containing protein</fullName>
    </submittedName>
</protein>
<proteinExistence type="predicted"/>
<dbReference type="Gene3D" id="1.10.260.40">
    <property type="entry name" value="lambda repressor-like DNA-binding domains"/>
    <property type="match status" value="1"/>
</dbReference>
<gene>
    <name evidence="3" type="ORF">H9865_11690</name>
</gene>
<dbReference type="PANTHER" id="PTHR46558">
    <property type="entry name" value="TRACRIPTIONAL REGULATORY PROTEIN-RELATED-RELATED"/>
    <property type="match status" value="1"/>
</dbReference>
<dbReference type="PANTHER" id="PTHR46558:SF11">
    <property type="entry name" value="HTH-TYPE TRANSCRIPTIONAL REGULATOR XRE"/>
    <property type="match status" value="1"/>
</dbReference>